<evidence type="ECO:0000313" key="7">
    <source>
        <dbReference type="Proteomes" id="UP000545493"/>
    </source>
</evidence>
<keyword evidence="2 4" id="KW-0238">DNA-binding</keyword>
<feature type="domain" description="HTH tetR-type" evidence="5">
    <location>
        <begin position="18"/>
        <end position="78"/>
    </location>
</feature>
<proteinExistence type="predicted"/>
<dbReference type="PANTHER" id="PTHR30055:SF158">
    <property type="entry name" value="POSSIBLE TRANSCRIPTIONAL REGULATORY PROTEIN (PROBABLY TETR-FAMILY)"/>
    <property type="match status" value="1"/>
</dbReference>
<evidence type="ECO:0000313" key="6">
    <source>
        <dbReference type="EMBL" id="NIJ15031.1"/>
    </source>
</evidence>
<evidence type="ECO:0000259" key="5">
    <source>
        <dbReference type="PROSITE" id="PS50977"/>
    </source>
</evidence>
<dbReference type="Pfam" id="PF21943">
    <property type="entry name" value="TetR_C_46"/>
    <property type="match status" value="1"/>
</dbReference>
<dbReference type="Pfam" id="PF00440">
    <property type="entry name" value="TetR_N"/>
    <property type="match status" value="1"/>
</dbReference>
<reference evidence="6 7" key="1">
    <citation type="submission" date="2020-03" db="EMBL/GenBank/DDBJ databases">
        <title>Sequencing the genomes of 1000 actinobacteria strains.</title>
        <authorList>
            <person name="Klenk H.-P."/>
        </authorList>
    </citation>
    <scope>NUCLEOTIDE SEQUENCE [LARGE SCALE GENOMIC DNA]</scope>
    <source>
        <strain evidence="6 7">DSM 45685</strain>
    </source>
</reference>
<dbReference type="InterPro" id="IPR054129">
    <property type="entry name" value="DesT_TetR_C"/>
</dbReference>
<dbReference type="EMBL" id="JAAOYM010000003">
    <property type="protein sequence ID" value="NIJ15031.1"/>
    <property type="molecule type" value="Genomic_DNA"/>
</dbReference>
<keyword evidence="3" id="KW-0804">Transcription</keyword>
<keyword evidence="1" id="KW-0805">Transcription regulation</keyword>
<dbReference type="PANTHER" id="PTHR30055">
    <property type="entry name" value="HTH-TYPE TRANSCRIPTIONAL REGULATOR RUTR"/>
    <property type="match status" value="1"/>
</dbReference>
<comment type="caution">
    <text evidence="6">The sequence shown here is derived from an EMBL/GenBank/DDBJ whole genome shotgun (WGS) entry which is preliminary data.</text>
</comment>
<organism evidence="6 7">
    <name type="scientific">Saccharomonospora amisosensis</name>
    <dbReference type="NCBI Taxonomy" id="1128677"/>
    <lineage>
        <taxon>Bacteria</taxon>
        <taxon>Bacillati</taxon>
        <taxon>Actinomycetota</taxon>
        <taxon>Actinomycetes</taxon>
        <taxon>Pseudonocardiales</taxon>
        <taxon>Pseudonocardiaceae</taxon>
        <taxon>Saccharomonospora</taxon>
    </lineage>
</organism>
<dbReference type="GO" id="GO:0003700">
    <property type="term" value="F:DNA-binding transcription factor activity"/>
    <property type="evidence" value="ECO:0007669"/>
    <property type="project" value="TreeGrafter"/>
</dbReference>
<sequence length="228" mass="25093">MAQDAQRPAERAKRLPRAVREKQILDAAVRVFSLHGYHSASMDEISDVAGVSKPMIYSYLGAKEDLFLHCIRREANRMLEAVQAGIRPDVPPDMQLWHGLRAFYGFVASHRESWVVLHRHAITVGGPFADEITDLRGKAIKLVGGLVVSAGARKGLAEQVEFSGEGLAAALVGAAESLADWWLDHTDVPDGVLASWLMNLAWLGFNDLVEGQLWRPREHDGEHGADQA</sequence>
<dbReference type="AlphaFoldDB" id="A0A7X5UVH7"/>
<dbReference type="SUPFAM" id="SSF48498">
    <property type="entry name" value="Tetracyclin repressor-like, C-terminal domain"/>
    <property type="match status" value="1"/>
</dbReference>
<accession>A0A7X5UVH7</accession>
<dbReference type="PROSITE" id="PS50977">
    <property type="entry name" value="HTH_TETR_2"/>
    <property type="match status" value="1"/>
</dbReference>
<gene>
    <name evidence="6" type="ORF">FHU38_005439</name>
</gene>
<dbReference type="SUPFAM" id="SSF46689">
    <property type="entry name" value="Homeodomain-like"/>
    <property type="match status" value="1"/>
</dbReference>
<name>A0A7X5UVH7_9PSEU</name>
<dbReference type="InterPro" id="IPR036271">
    <property type="entry name" value="Tet_transcr_reg_TetR-rel_C_sf"/>
</dbReference>
<dbReference type="Proteomes" id="UP000545493">
    <property type="component" value="Unassembled WGS sequence"/>
</dbReference>
<dbReference type="GO" id="GO:0000976">
    <property type="term" value="F:transcription cis-regulatory region binding"/>
    <property type="evidence" value="ECO:0007669"/>
    <property type="project" value="TreeGrafter"/>
</dbReference>
<evidence type="ECO:0000256" key="2">
    <source>
        <dbReference type="ARBA" id="ARBA00023125"/>
    </source>
</evidence>
<dbReference type="PRINTS" id="PR00455">
    <property type="entry name" value="HTHTETR"/>
</dbReference>
<dbReference type="Gene3D" id="1.10.357.10">
    <property type="entry name" value="Tetracycline Repressor, domain 2"/>
    <property type="match status" value="1"/>
</dbReference>
<feature type="DNA-binding region" description="H-T-H motif" evidence="4">
    <location>
        <begin position="41"/>
        <end position="60"/>
    </location>
</feature>
<dbReference type="InterPro" id="IPR009057">
    <property type="entry name" value="Homeodomain-like_sf"/>
</dbReference>
<protein>
    <submittedName>
        <fullName evidence="6">AcrR family transcriptional regulator</fullName>
    </submittedName>
</protein>
<keyword evidence="7" id="KW-1185">Reference proteome</keyword>
<evidence type="ECO:0000256" key="3">
    <source>
        <dbReference type="ARBA" id="ARBA00023163"/>
    </source>
</evidence>
<dbReference type="RefSeq" id="WP_167177665.1">
    <property type="nucleotide sequence ID" value="NZ_JAAOYM010000003.1"/>
</dbReference>
<dbReference type="InterPro" id="IPR050109">
    <property type="entry name" value="HTH-type_TetR-like_transc_reg"/>
</dbReference>
<evidence type="ECO:0000256" key="1">
    <source>
        <dbReference type="ARBA" id="ARBA00023015"/>
    </source>
</evidence>
<dbReference type="InterPro" id="IPR001647">
    <property type="entry name" value="HTH_TetR"/>
</dbReference>
<evidence type="ECO:0000256" key="4">
    <source>
        <dbReference type="PROSITE-ProRule" id="PRU00335"/>
    </source>
</evidence>